<protein>
    <submittedName>
        <fullName evidence="7">Branched-chain amino acid ABC transporter, permease protein</fullName>
    </submittedName>
</protein>
<sequence length="324" mass="33068">MQGLRMEVGKQNRVDPARIRQLGASLMLPLFIAVMAVGTAIVEPKFATWDNLRNLATQMMPLLILALGQAFAIVSGGLDLSLAAVMSLAGVLGVLAMEPYGPAAGVAVMLATGLAVGSVSGAIIACFRVSPLVVTLGILSVAQAIALILSSGVPIYNINPAYADAIGYGAWLGVPVTVWIGLACVAAASLLMRHTVFGRHVYAIGSSVSAATRSGINVRLTTIGVYAASGLCAAIGSVVLTAWVGSAQPVAAPNLTLESLAAVVLGGVALTGGAGGIRQVVYGVVILSMLSNIMNMIGVSAYYQTLVIGVVIILAVILDRMRSR</sequence>
<dbReference type="EMBL" id="JHEM01000012">
    <property type="protein sequence ID" value="KCB24615.1"/>
    <property type="molecule type" value="Genomic_DNA"/>
</dbReference>
<evidence type="ECO:0000256" key="1">
    <source>
        <dbReference type="ARBA" id="ARBA00004651"/>
    </source>
</evidence>
<name>A0ABR4R1M7_9BORD</name>
<dbReference type="Pfam" id="PF02653">
    <property type="entry name" value="BPD_transp_2"/>
    <property type="match status" value="1"/>
</dbReference>
<feature type="transmembrane region" description="Helical" evidence="6">
    <location>
        <begin position="168"/>
        <end position="191"/>
    </location>
</feature>
<evidence type="ECO:0000256" key="5">
    <source>
        <dbReference type="ARBA" id="ARBA00023136"/>
    </source>
</evidence>
<comment type="subcellular location">
    <subcellularLocation>
        <location evidence="1">Cell membrane</location>
        <topology evidence="1">Multi-pass membrane protein</topology>
    </subcellularLocation>
</comment>
<dbReference type="RefSeq" id="WP_032962625.1">
    <property type="nucleotide sequence ID" value="NZ_JHEM01000012.1"/>
</dbReference>
<dbReference type="Proteomes" id="UP000025748">
    <property type="component" value="Unassembled WGS sequence"/>
</dbReference>
<feature type="transmembrane region" description="Helical" evidence="6">
    <location>
        <begin position="132"/>
        <end position="156"/>
    </location>
</feature>
<evidence type="ECO:0000256" key="2">
    <source>
        <dbReference type="ARBA" id="ARBA00022475"/>
    </source>
</evidence>
<feature type="transmembrane region" description="Helical" evidence="6">
    <location>
        <begin position="223"/>
        <end position="244"/>
    </location>
</feature>
<comment type="caution">
    <text evidence="7">The sequence shown here is derived from an EMBL/GenBank/DDBJ whole genome shotgun (WGS) entry which is preliminary data.</text>
</comment>
<keyword evidence="2" id="KW-1003">Cell membrane</keyword>
<dbReference type="PANTHER" id="PTHR32196:SF72">
    <property type="entry name" value="RIBOSE IMPORT PERMEASE PROTEIN RBSC"/>
    <property type="match status" value="1"/>
</dbReference>
<dbReference type="InterPro" id="IPR001851">
    <property type="entry name" value="ABC_transp_permease"/>
</dbReference>
<evidence type="ECO:0000256" key="4">
    <source>
        <dbReference type="ARBA" id="ARBA00022989"/>
    </source>
</evidence>
<accession>A0ABR4R1M7</accession>
<keyword evidence="3 6" id="KW-0812">Transmembrane</keyword>
<dbReference type="PANTHER" id="PTHR32196">
    <property type="entry name" value="ABC TRANSPORTER PERMEASE PROTEIN YPHD-RELATED-RELATED"/>
    <property type="match status" value="1"/>
</dbReference>
<keyword evidence="5 6" id="KW-0472">Membrane</keyword>
<dbReference type="CDD" id="cd06579">
    <property type="entry name" value="TM_PBP1_transp_AraH_like"/>
    <property type="match status" value="1"/>
</dbReference>
<evidence type="ECO:0000313" key="7">
    <source>
        <dbReference type="EMBL" id="KCB24615.1"/>
    </source>
</evidence>
<feature type="transmembrane region" description="Helical" evidence="6">
    <location>
        <begin position="103"/>
        <end position="125"/>
    </location>
</feature>
<reference evidence="7 8" key="1">
    <citation type="submission" date="2014-03" db="EMBL/GenBank/DDBJ databases">
        <title>Genome sequence of Bordetella hinzii.</title>
        <authorList>
            <person name="Register K."/>
            <person name="Harvill E."/>
            <person name="Goodfield L.L."/>
            <person name="Ivanov Y.V."/>
            <person name="Meyer J.A."/>
            <person name="Muse S.J."/>
            <person name="Jacobs N."/>
            <person name="Bendor L."/>
            <person name="Smallridge W.E."/>
            <person name="Brinkac L.M."/>
            <person name="Sanka R."/>
            <person name="Kim M."/>
            <person name="Losada L."/>
        </authorList>
    </citation>
    <scope>NUCLEOTIDE SEQUENCE [LARGE SCALE GENOMIC DNA]</scope>
    <source>
        <strain evidence="7 8">OH87 BAL007II</strain>
    </source>
</reference>
<feature type="transmembrane region" description="Helical" evidence="6">
    <location>
        <begin position="54"/>
        <end position="73"/>
    </location>
</feature>
<keyword evidence="8" id="KW-1185">Reference proteome</keyword>
<evidence type="ECO:0000313" key="8">
    <source>
        <dbReference type="Proteomes" id="UP000025748"/>
    </source>
</evidence>
<gene>
    <name evidence="7" type="ORF">L544_1886</name>
</gene>
<proteinExistence type="predicted"/>
<evidence type="ECO:0000256" key="3">
    <source>
        <dbReference type="ARBA" id="ARBA00022692"/>
    </source>
</evidence>
<feature type="transmembrane region" description="Helical" evidence="6">
    <location>
        <begin position="301"/>
        <end position="318"/>
    </location>
</feature>
<organism evidence="7 8">
    <name type="scientific">Bordetella hinzii OH87 BAL007II</name>
    <dbReference type="NCBI Taxonomy" id="1331262"/>
    <lineage>
        <taxon>Bacteria</taxon>
        <taxon>Pseudomonadati</taxon>
        <taxon>Pseudomonadota</taxon>
        <taxon>Betaproteobacteria</taxon>
        <taxon>Burkholderiales</taxon>
        <taxon>Alcaligenaceae</taxon>
        <taxon>Bordetella</taxon>
    </lineage>
</organism>
<feature type="transmembrane region" description="Helical" evidence="6">
    <location>
        <begin position="80"/>
        <end position="97"/>
    </location>
</feature>
<keyword evidence="4 6" id="KW-1133">Transmembrane helix</keyword>
<feature type="transmembrane region" description="Helical" evidence="6">
    <location>
        <begin position="21"/>
        <end position="42"/>
    </location>
</feature>
<evidence type="ECO:0000256" key="6">
    <source>
        <dbReference type="SAM" id="Phobius"/>
    </source>
</evidence>